<evidence type="ECO:0000313" key="2">
    <source>
        <dbReference type="EMBL" id="AUH65001.1"/>
    </source>
</evidence>
<dbReference type="KEGG" id="pzh:CX676_13165"/>
<name>A0A2H5F0C3_9RHOB</name>
<organism evidence="2 3">
    <name type="scientific">Paracoccus zhejiangensis</name>
    <dbReference type="NCBI Taxonomy" id="1077935"/>
    <lineage>
        <taxon>Bacteria</taxon>
        <taxon>Pseudomonadati</taxon>
        <taxon>Pseudomonadota</taxon>
        <taxon>Alphaproteobacteria</taxon>
        <taxon>Rhodobacterales</taxon>
        <taxon>Paracoccaceae</taxon>
        <taxon>Paracoccus</taxon>
    </lineage>
</organism>
<feature type="binding site" evidence="1">
    <location>
        <position position="129"/>
    </location>
    <ligand>
        <name>Mg(2+)</name>
        <dbReference type="ChEBI" id="CHEBI:18420"/>
    </ligand>
</feature>
<reference evidence="2 3" key="1">
    <citation type="journal article" date="2013" name="Antonie Van Leeuwenhoek">
        <title>Paracoccus zhejiangensis sp. nov., isolated from activated sludge in wastewater-treatment system.</title>
        <authorList>
            <person name="Wu Z.G."/>
            <person name="Zhang D.F."/>
            <person name="Liu Y.L."/>
            <person name="Wang F."/>
            <person name="Jiang X."/>
            <person name="Li C."/>
            <person name="Li S.P."/>
            <person name="Hong Q."/>
            <person name="Li W.J."/>
        </authorList>
    </citation>
    <scope>NUCLEOTIDE SEQUENCE [LARGE SCALE GENOMIC DNA]</scope>
    <source>
        <strain evidence="2 3">J6</strain>
    </source>
</reference>
<dbReference type="RefSeq" id="WP_101753028.1">
    <property type="nucleotide sequence ID" value="NZ_CP025430.1"/>
</dbReference>
<dbReference type="Gene3D" id="3.50.30.40">
    <property type="entry name" value="Ribonuclease E inhibitor RraA/RraA-like"/>
    <property type="match status" value="1"/>
</dbReference>
<dbReference type="Proteomes" id="UP000234530">
    <property type="component" value="Chromosome"/>
</dbReference>
<keyword evidence="1" id="KW-0479">Metal-binding</keyword>
<dbReference type="AlphaFoldDB" id="A0A2H5F0C3"/>
<proteinExistence type="predicted"/>
<dbReference type="SUPFAM" id="SSF89562">
    <property type="entry name" value="RraA-like"/>
    <property type="match status" value="1"/>
</dbReference>
<keyword evidence="2" id="KW-0808">Transferase</keyword>
<evidence type="ECO:0000256" key="1">
    <source>
        <dbReference type="PIRSR" id="PIRSR605493-1"/>
    </source>
</evidence>
<dbReference type="Pfam" id="PF03737">
    <property type="entry name" value="RraA-like"/>
    <property type="match status" value="1"/>
</dbReference>
<keyword evidence="3" id="KW-1185">Reference proteome</keyword>
<dbReference type="EMBL" id="CP025430">
    <property type="protein sequence ID" value="AUH65001.1"/>
    <property type="molecule type" value="Genomic_DNA"/>
</dbReference>
<comment type="cofactor">
    <cofactor evidence="1">
        <name>Mg(2+)</name>
        <dbReference type="ChEBI" id="CHEBI:18420"/>
    </cofactor>
</comment>
<dbReference type="InterPro" id="IPR036704">
    <property type="entry name" value="RraA/RraA-like_sf"/>
</dbReference>
<dbReference type="InterPro" id="IPR005493">
    <property type="entry name" value="RraA/RraA-like"/>
</dbReference>
<evidence type="ECO:0000313" key="3">
    <source>
        <dbReference type="Proteomes" id="UP000234530"/>
    </source>
</evidence>
<sequence length="231" mass="24691">MDTALLDLLRSVDTPTVCNAIEVAEGRRGFDRFTRGTVICTEPEAGAIVGYARTASLSAIAPPTEPPEVIRARRMDYYRYMAEAPKPAIAVVEDLDVPNAIGAYWGEINVTVHKGFGLAGTLTNGVVRDLGDLPKGYPVIAGSVGPSHGYVHLRSVGQPVRVFGLTVAEGDLVHADRHGALVVPAEVIPVLAASIRKLLETEKLVLEPARAEGFDFAAFEAAWSAFEKART</sequence>
<dbReference type="OrthoDB" id="8912551at2"/>
<feature type="binding site" evidence="1">
    <location>
        <position position="128"/>
    </location>
    <ligand>
        <name>substrate</name>
    </ligand>
</feature>
<protein>
    <submittedName>
        <fullName evidence="2">Acyl transferase</fullName>
    </submittedName>
</protein>
<keyword evidence="1" id="KW-0460">Magnesium</keyword>
<gene>
    <name evidence="2" type="ORF">CX676_13165</name>
</gene>
<accession>A0A2H5F0C3</accession>
<dbReference type="GO" id="GO:0016740">
    <property type="term" value="F:transferase activity"/>
    <property type="evidence" value="ECO:0007669"/>
    <property type="project" value="UniProtKB-KW"/>
</dbReference>